<reference evidence="2 3" key="1">
    <citation type="journal article" date="2017" name="Gigascience">
        <title>Genome sequence of the small brown planthopper, Laodelphax striatellus.</title>
        <authorList>
            <person name="Zhu J."/>
            <person name="Jiang F."/>
            <person name="Wang X."/>
            <person name="Yang P."/>
            <person name="Bao Y."/>
            <person name="Zhao W."/>
            <person name="Wang W."/>
            <person name="Lu H."/>
            <person name="Wang Q."/>
            <person name="Cui N."/>
            <person name="Li J."/>
            <person name="Chen X."/>
            <person name="Luo L."/>
            <person name="Yu J."/>
            <person name="Kang L."/>
            <person name="Cui F."/>
        </authorList>
    </citation>
    <scope>NUCLEOTIDE SEQUENCE [LARGE SCALE GENOMIC DNA]</scope>
    <source>
        <strain evidence="2">Lst14</strain>
    </source>
</reference>
<comment type="caution">
    <text evidence="2">The sequence shown here is derived from an EMBL/GenBank/DDBJ whole genome shotgun (WGS) entry which is preliminary data.</text>
</comment>
<evidence type="ECO:0000256" key="1">
    <source>
        <dbReference type="SAM" id="SignalP"/>
    </source>
</evidence>
<dbReference type="InParanoid" id="A0A482X2H1"/>
<accession>A0A482X2H1</accession>
<dbReference type="AlphaFoldDB" id="A0A482X2H1"/>
<keyword evidence="3" id="KW-1185">Reference proteome</keyword>
<gene>
    <name evidence="2" type="ORF">LSTR_LSTR002490</name>
</gene>
<dbReference type="Proteomes" id="UP000291343">
    <property type="component" value="Unassembled WGS sequence"/>
</dbReference>
<dbReference type="OrthoDB" id="6499973at2759"/>
<protein>
    <recommendedName>
        <fullName evidence="4">Monocarboxylate transporter</fullName>
    </recommendedName>
</protein>
<organism evidence="2 3">
    <name type="scientific">Laodelphax striatellus</name>
    <name type="common">Small brown planthopper</name>
    <name type="synonym">Delphax striatella</name>
    <dbReference type="NCBI Taxonomy" id="195883"/>
    <lineage>
        <taxon>Eukaryota</taxon>
        <taxon>Metazoa</taxon>
        <taxon>Ecdysozoa</taxon>
        <taxon>Arthropoda</taxon>
        <taxon>Hexapoda</taxon>
        <taxon>Insecta</taxon>
        <taxon>Pterygota</taxon>
        <taxon>Neoptera</taxon>
        <taxon>Paraneoptera</taxon>
        <taxon>Hemiptera</taxon>
        <taxon>Auchenorrhyncha</taxon>
        <taxon>Fulgoroidea</taxon>
        <taxon>Delphacidae</taxon>
        <taxon>Criomorphinae</taxon>
        <taxon>Laodelphax</taxon>
    </lineage>
</organism>
<feature type="chain" id="PRO_5019816426" description="Monocarboxylate transporter" evidence="1">
    <location>
        <begin position="28"/>
        <end position="156"/>
    </location>
</feature>
<name>A0A482X2H1_LAOST</name>
<dbReference type="EMBL" id="QKKF02019433">
    <property type="protein sequence ID" value="RZF40087.1"/>
    <property type="molecule type" value="Genomic_DNA"/>
</dbReference>
<evidence type="ECO:0000313" key="2">
    <source>
        <dbReference type="EMBL" id="RZF40087.1"/>
    </source>
</evidence>
<keyword evidence="1" id="KW-0732">Signal</keyword>
<evidence type="ECO:0000313" key="3">
    <source>
        <dbReference type="Proteomes" id="UP000291343"/>
    </source>
</evidence>
<feature type="signal peptide" evidence="1">
    <location>
        <begin position="1"/>
        <end position="27"/>
    </location>
</feature>
<proteinExistence type="predicted"/>
<sequence length="156" mass="16775">MSTAKISRAQSWPLLVTGVLVTGTTNPDVVTTIGDKDVTNNPITVTTVTSAVTTSATTTVTSPGSPPKISAETNRRLLRRHYYPEGGWGWAVITASVLVHLLSHGLQLSVGVFLPPTASRFDVVMFTEAGARQRTYSAIIDVLCNFPQRSKITQAY</sequence>
<evidence type="ECO:0008006" key="4">
    <source>
        <dbReference type="Google" id="ProtNLM"/>
    </source>
</evidence>